<proteinExistence type="predicted"/>
<dbReference type="InterPro" id="IPR051035">
    <property type="entry name" value="Mito_inheritance_9"/>
</dbReference>
<accession>A0A0U5GJC0</accession>
<protein>
    <recommendedName>
        <fullName evidence="1">Aminoglycoside phosphotransferase domain-containing protein</fullName>
    </recommendedName>
</protein>
<dbReference type="Proteomes" id="UP000054771">
    <property type="component" value="Unassembled WGS sequence"/>
</dbReference>
<dbReference type="GO" id="GO:0005739">
    <property type="term" value="C:mitochondrion"/>
    <property type="evidence" value="ECO:0007669"/>
    <property type="project" value="TreeGrafter"/>
</dbReference>
<reference evidence="3" key="1">
    <citation type="journal article" date="2016" name="Genome Announc.">
        <title>Draft genome sequences of fungus Aspergillus calidoustus.</title>
        <authorList>
            <person name="Horn F."/>
            <person name="Linde J."/>
            <person name="Mattern D.J."/>
            <person name="Walther G."/>
            <person name="Guthke R."/>
            <person name="Scherlach K."/>
            <person name="Martin K."/>
            <person name="Brakhage A.A."/>
            <person name="Petzke L."/>
            <person name="Valiante V."/>
        </authorList>
    </citation>
    <scope>NUCLEOTIDE SEQUENCE [LARGE SCALE GENOMIC DNA]</scope>
    <source>
        <strain evidence="3">SF006504</strain>
    </source>
</reference>
<organism evidence="2 3">
    <name type="scientific">Aspergillus calidoustus</name>
    <dbReference type="NCBI Taxonomy" id="454130"/>
    <lineage>
        <taxon>Eukaryota</taxon>
        <taxon>Fungi</taxon>
        <taxon>Dikarya</taxon>
        <taxon>Ascomycota</taxon>
        <taxon>Pezizomycotina</taxon>
        <taxon>Eurotiomycetes</taxon>
        <taxon>Eurotiomycetidae</taxon>
        <taxon>Eurotiales</taxon>
        <taxon>Aspergillaceae</taxon>
        <taxon>Aspergillus</taxon>
        <taxon>Aspergillus subgen. Nidulantes</taxon>
    </lineage>
</organism>
<keyword evidence="3" id="KW-1185">Reference proteome</keyword>
<dbReference type="SUPFAM" id="SSF56112">
    <property type="entry name" value="Protein kinase-like (PK-like)"/>
    <property type="match status" value="1"/>
</dbReference>
<dbReference type="STRING" id="454130.A0A0U5GJC0"/>
<dbReference type="Gene3D" id="3.90.1200.10">
    <property type="match status" value="1"/>
</dbReference>
<dbReference type="Pfam" id="PF01636">
    <property type="entry name" value="APH"/>
    <property type="match status" value="1"/>
</dbReference>
<dbReference type="PANTHER" id="PTHR36091">
    <property type="entry name" value="ALTERED INHERITANCE OF MITOCHONDRIA PROTEIN 9, MITOCHONDRIAL"/>
    <property type="match status" value="1"/>
</dbReference>
<dbReference type="InterPro" id="IPR011009">
    <property type="entry name" value="Kinase-like_dom_sf"/>
</dbReference>
<dbReference type="EMBL" id="CDMC01000026">
    <property type="protein sequence ID" value="CEL11463.1"/>
    <property type="molecule type" value="Genomic_DNA"/>
</dbReference>
<evidence type="ECO:0000313" key="3">
    <source>
        <dbReference type="Proteomes" id="UP000054771"/>
    </source>
</evidence>
<sequence length="237" mass="26699">MERVEGESLSSRWSSLTTDELKDVMTQIADLDLDGETQIPTMGDFVIGPVSARQFRHGEREKMESGRGPWLSPVDCVTSPTRREMAVIQHHAKAQPRQTFLLPTNYDIHPSEHSSLLSRFIQLAPYLIQPGSSSALAPTLRHPDLSLGNILLAPGSTRIASIIDWQDAVIYPRYMQAGYFAFCEQVSSRPQSLQIPSLPDHFNEMSVDKQSCFSPRRGQPLLHGRDRCKSMSNTWMF</sequence>
<dbReference type="OMA" id="HATAWRY"/>
<dbReference type="InterPro" id="IPR002575">
    <property type="entry name" value="Aminoglycoside_PTrfase"/>
</dbReference>
<dbReference type="PANTHER" id="PTHR36091:SF2">
    <property type="entry name" value="AMINOGLYCOSIDE PHOSPHOTRANSFERASE DOMAIN-CONTAINING PROTEIN"/>
    <property type="match status" value="1"/>
</dbReference>
<evidence type="ECO:0000259" key="1">
    <source>
        <dbReference type="Pfam" id="PF01636"/>
    </source>
</evidence>
<dbReference type="AlphaFoldDB" id="A0A0U5GJC0"/>
<dbReference type="OrthoDB" id="10003767at2759"/>
<gene>
    <name evidence="2" type="ORF">ASPCAL14565</name>
</gene>
<evidence type="ECO:0000313" key="2">
    <source>
        <dbReference type="EMBL" id="CEL11463.1"/>
    </source>
</evidence>
<name>A0A0U5GJC0_ASPCI</name>
<feature type="domain" description="Aminoglycoside phosphotransferase" evidence="1">
    <location>
        <begin position="130"/>
        <end position="181"/>
    </location>
</feature>